<name>A0A096PEK1_9HYPO</name>
<organism evidence="2">
    <name type="scientific">Fusarium acuminatum CS5907</name>
    <dbReference type="NCBI Taxonomy" id="1318461"/>
    <lineage>
        <taxon>Eukaryota</taxon>
        <taxon>Fungi</taxon>
        <taxon>Dikarya</taxon>
        <taxon>Ascomycota</taxon>
        <taxon>Pezizomycotina</taxon>
        <taxon>Sordariomycetes</taxon>
        <taxon>Hypocreomycetidae</taxon>
        <taxon>Hypocreales</taxon>
        <taxon>Nectriaceae</taxon>
        <taxon>Fusarium</taxon>
        <taxon>Fusarium tricinctum species complex</taxon>
    </lineage>
</organism>
<dbReference type="AlphaFoldDB" id="A0A096PEK1"/>
<dbReference type="EMBL" id="CBMG010001054">
    <property type="protein sequence ID" value="CEG03490.1"/>
    <property type="molecule type" value="Genomic_DNA"/>
</dbReference>
<feature type="region of interest" description="Disordered" evidence="1">
    <location>
        <begin position="91"/>
        <end position="134"/>
    </location>
</feature>
<comment type="caution">
    <text evidence="2">The sequence shown here is derived from an EMBL/GenBank/DDBJ whole genome shotgun (WGS) entry which is preliminary data.</text>
</comment>
<evidence type="ECO:0000313" key="2">
    <source>
        <dbReference type="EMBL" id="CEG03490.1"/>
    </source>
</evidence>
<reference evidence="2" key="1">
    <citation type="submission" date="2013-05" db="EMBL/GenBank/DDBJ databases">
        <title>Draft genome sequences of six wheat associated Fusarium spp. isolates.</title>
        <authorList>
            <person name="Moolhuijzen P.M."/>
            <person name="Manners J.M."/>
            <person name="Wilcox S."/>
            <person name="Bellgard M.I."/>
            <person name="Gardiner D.M."/>
        </authorList>
    </citation>
    <scope>NUCLEOTIDE SEQUENCE</scope>
    <source>
        <strain evidence="2">CS5907</strain>
        <strain evidence="2">CS5907</strain>
    </source>
</reference>
<protein>
    <submittedName>
        <fullName evidence="2">WGS project CBMG000000000 data, contig CS5907-c001056</fullName>
    </submittedName>
</protein>
<evidence type="ECO:0000256" key="1">
    <source>
        <dbReference type="SAM" id="MobiDB-lite"/>
    </source>
</evidence>
<gene>
    <name evidence="2" type="ORF">BN851_0058940</name>
</gene>
<proteinExistence type="predicted"/>
<feature type="compositionally biased region" description="Low complexity" evidence="1">
    <location>
        <begin position="95"/>
        <end position="106"/>
    </location>
</feature>
<sequence length="220" mass="24726">MSADQRIRMSRMKRSTSPICTAANLFCYLIKAPASSVALSAASYHNSSSSSISGISMGGVSQTTIHSPSNLTDEQLAEAFNRTRGQYLQEQNITAPPSRQARSSPSINEPFRTPRHYLSARPAPCHVPSDPLESIRRRQDELTAKRNTRAEEICQRLHEAVDLEFNMGQCDSQLAELKMEEGLVSGTDLMRDGVQGATWDWWDWFLPKQTKRHREDRETG</sequence>
<accession>A0A096PEK1</accession>